<reference evidence="2" key="1">
    <citation type="submission" date="2021-02" db="EMBL/GenBank/DDBJ databases">
        <authorList>
            <person name="Nowell W R."/>
        </authorList>
    </citation>
    <scope>NUCLEOTIDE SEQUENCE</scope>
</reference>
<evidence type="ECO:0000313" key="3">
    <source>
        <dbReference type="Proteomes" id="UP000681720"/>
    </source>
</evidence>
<feature type="non-terminal residue" evidence="2">
    <location>
        <position position="1"/>
    </location>
</feature>
<dbReference type="EMBL" id="CAJOBJ010069281">
    <property type="protein sequence ID" value="CAF4453108.1"/>
    <property type="molecule type" value="Genomic_DNA"/>
</dbReference>
<dbReference type="Proteomes" id="UP000681720">
    <property type="component" value="Unassembled WGS sequence"/>
</dbReference>
<accession>A0A8S2WNR9</accession>
<evidence type="ECO:0000313" key="2">
    <source>
        <dbReference type="EMBL" id="CAF4453108.1"/>
    </source>
</evidence>
<gene>
    <name evidence="2" type="ORF">GIL414_LOCUS32515</name>
</gene>
<feature type="region of interest" description="Disordered" evidence="1">
    <location>
        <begin position="1"/>
        <end position="21"/>
    </location>
</feature>
<name>A0A8S2WNR9_9BILA</name>
<feature type="compositionally biased region" description="Low complexity" evidence="1">
    <location>
        <begin position="9"/>
        <end position="18"/>
    </location>
</feature>
<evidence type="ECO:0000256" key="1">
    <source>
        <dbReference type="SAM" id="MobiDB-lite"/>
    </source>
</evidence>
<dbReference type="AlphaFoldDB" id="A0A8S2WNR9"/>
<organism evidence="2 3">
    <name type="scientific">Rotaria magnacalcarata</name>
    <dbReference type="NCBI Taxonomy" id="392030"/>
    <lineage>
        <taxon>Eukaryota</taxon>
        <taxon>Metazoa</taxon>
        <taxon>Spiralia</taxon>
        <taxon>Gnathifera</taxon>
        <taxon>Rotifera</taxon>
        <taxon>Eurotatoria</taxon>
        <taxon>Bdelloidea</taxon>
        <taxon>Philodinida</taxon>
        <taxon>Philodinidae</taxon>
        <taxon>Rotaria</taxon>
    </lineage>
</organism>
<protein>
    <submittedName>
        <fullName evidence="2">Uncharacterized protein</fullName>
    </submittedName>
</protein>
<sequence length="54" mass="6584">YQAQYPRMQQQQQQQQQQTAHYEIDPRTNNFQPFDYTLIQPHSYAKSLSDFFSI</sequence>
<proteinExistence type="predicted"/>
<comment type="caution">
    <text evidence="2">The sequence shown here is derived from an EMBL/GenBank/DDBJ whole genome shotgun (WGS) entry which is preliminary data.</text>
</comment>